<feature type="transmembrane region" description="Helical" evidence="7">
    <location>
        <begin position="265"/>
        <end position="286"/>
    </location>
</feature>
<feature type="transmembrane region" description="Helical" evidence="7">
    <location>
        <begin position="227"/>
        <end position="245"/>
    </location>
</feature>
<keyword evidence="3" id="KW-1003">Cell membrane</keyword>
<evidence type="ECO:0000259" key="8">
    <source>
        <dbReference type="PROSITE" id="PS50850"/>
    </source>
</evidence>
<dbReference type="Pfam" id="PF07690">
    <property type="entry name" value="MFS_1"/>
    <property type="match status" value="1"/>
</dbReference>
<gene>
    <name evidence="9" type="ORF">KHU32_22215</name>
</gene>
<sequence length="467" mass="49122">MTAPAAGSWRPVALIVGALFFMEQLDTTILATALPVMAVDLGTDPLRMNLALTAYLLTLTGFIPLSGALADRFGSRRIMTGAVLLFTGASLMCAWAPNLATLVVARALQGVGGAMMVPVGRLALLRAAPPSEFVRAMSWVLIPAMLGPMLGPPLGGLIVSWFSWHWIFYINVPLGLAGALFIRRHVAQHRTEQPRPLDLAGALLCGLALACFVLGLEGLSAGHGPRALAWSLLGASVVAGLIYAWHARRHPAPVLDFRLMRIPTFGIAVVGGTLFRTGFGALPFLLPMLLQLGFGYSPAQSGAMTFVAAVGGLVMKAISTRLLRRFGFRDTLVWNGALCGLFLVACAGLSPAWPVALTGLLLLVGGLARSLQFNAYGTMCYVDVPGPRMSAATSFHDTFQQLSLTLGISLGALAVSGSMWLQEREAPALSDFSLAFLLVGVIALAAVPVCHRLAPGAGTRFSGAAPR</sequence>
<feature type="transmembrane region" description="Helical" evidence="7">
    <location>
        <begin position="48"/>
        <end position="66"/>
    </location>
</feature>
<dbReference type="InterPro" id="IPR036259">
    <property type="entry name" value="MFS_trans_sf"/>
</dbReference>
<feature type="transmembrane region" description="Helical" evidence="7">
    <location>
        <begin position="78"/>
        <end position="97"/>
    </location>
</feature>
<comment type="subcellular location">
    <subcellularLocation>
        <location evidence="1">Cell membrane</location>
        <topology evidence="1">Multi-pass membrane protein</topology>
    </subcellularLocation>
</comment>
<feature type="transmembrane region" description="Helical" evidence="7">
    <location>
        <begin position="136"/>
        <end position="160"/>
    </location>
</feature>
<feature type="transmembrane region" description="Helical" evidence="7">
    <location>
        <begin position="331"/>
        <end position="353"/>
    </location>
</feature>
<dbReference type="RefSeq" id="WP_213672380.1">
    <property type="nucleotide sequence ID" value="NZ_JAHCDA010000006.1"/>
</dbReference>
<dbReference type="PANTHER" id="PTHR42718:SF46">
    <property type="entry name" value="BLR6921 PROTEIN"/>
    <property type="match status" value="1"/>
</dbReference>
<dbReference type="InterPro" id="IPR020846">
    <property type="entry name" value="MFS_dom"/>
</dbReference>
<keyword evidence="6 7" id="KW-0472">Membrane</keyword>
<protein>
    <submittedName>
        <fullName evidence="9">MFS transporter</fullName>
    </submittedName>
</protein>
<evidence type="ECO:0000256" key="4">
    <source>
        <dbReference type="ARBA" id="ARBA00022692"/>
    </source>
</evidence>
<proteinExistence type="predicted"/>
<organism evidence="9 10">
    <name type="scientific">Roseococcus pinisoli</name>
    <dbReference type="NCBI Taxonomy" id="2835040"/>
    <lineage>
        <taxon>Bacteria</taxon>
        <taxon>Pseudomonadati</taxon>
        <taxon>Pseudomonadota</taxon>
        <taxon>Alphaproteobacteria</taxon>
        <taxon>Acetobacterales</taxon>
        <taxon>Roseomonadaceae</taxon>
        <taxon>Roseococcus</taxon>
    </lineage>
</organism>
<evidence type="ECO:0000256" key="2">
    <source>
        <dbReference type="ARBA" id="ARBA00022448"/>
    </source>
</evidence>
<accession>A0ABS5QJ08</accession>
<dbReference type="PANTHER" id="PTHR42718">
    <property type="entry name" value="MAJOR FACILITATOR SUPERFAMILY MULTIDRUG TRANSPORTER MFSC"/>
    <property type="match status" value="1"/>
</dbReference>
<evidence type="ECO:0000256" key="1">
    <source>
        <dbReference type="ARBA" id="ARBA00004651"/>
    </source>
</evidence>
<evidence type="ECO:0000256" key="6">
    <source>
        <dbReference type="ARBA" id="ARBA00023136"/>
    </source>
</evidence>
<dbReference type="EMBL" id="JAHCDA010000006">
    <property type="protein sequence ID" value="MBS7813672.1"/>
    <property type="molecule type" value="Genomic_DNA"/>
</dbReference>
<feature type="transmembrane region" description="Helical" evidence="7">
    <location>
        <begin position="402"/>
        <end position="420"/>
    </location>
</feature>
<dbReference type="SUPFAM" id="SSF103473">
    <property type="entry name" value="MFS general substrate transporter"/>
    <property type="match status" value="1"/>
</dbReference>
<feature type="transmembrane region" description="Helical" evidence="7">
    <location>
        <begin position="432"/>
        <end position="450"/>
    </location>
</feature>
<evidence type="ECO:0000256" key="3">
    <source>
        <dbReference type="ARBA" id="ARBA00022475"/>
    </source>
</evidence>
<feature type="domain" description="Major facilitator superfamily (MFS) profile" evidence="8">
    <location>
        <begin position="12"/>
        <end position="458"/>
    </location>
</feature>
<reference evidence="9 10" key="1">
    <citation type="submission" date="2021-05" db="EMBL/GenBank/DDBJ databases">
        <title>Roseococcus sp. XZZS9, whole genome shotgun sequencing project.</title>
        <authorList>
            <person name="Zhao G."/>
            <person name="Shen L."/>
        </authorList>
    </citation>
    <scope>NUCLEOTIDE SEQUENCE [LARGE SCALE GENOMIC DNA]</scope>
    <source>
        <strain evidence="9 10">XZZS9</strain>
    </source>
</reference>
<feature type="transmembrane region" description="Helical" evidence="7">
    <location>
        <begin position="166"/>
        <end position="184"/>
    </location>
</feature>
<evidence type="ECO:0000256" key="5">
    <source>
        <dbReference type="ARBA" id="ARBA00022989"/>
    </source>
</evidence>
<evidence type="ECO:0000313" key="10">
    <source>
        <dbReference type="Proteomes" id="UP000766336"/>
    </source>
</evidence>
<keyword evidence="2" id="KW-0813">Transport</keyword>
<keyword evidence="10" id="KW-1185">Reference proteome</keyword>
<dbReference type="Gene3D" id="1.20.1720.10">
    <property type="entry name" value="Multidrug resistance protein D"/>
    <property type="match status" value="1"/>
</dbReference>
<dbReference type="Gene3D" id="1.20.1250.20">
    <property type="entry name" value="MFS general substrate transporter like domains"/>
    <property type="match status" value="1"/>
</dbReference>
<keyword evidence="4 7" id="KW-0812">Transmembrane</keyword>
<feature type="transmembrane region" description="Helical" evidence="7">
    <location>
        <begin position="298"/>
        <end position="319"/>
    </location>
</feature>
<feature type="transmembrane region" description="Helical" evidence="7">
    <location>
        <begin position="103"/>
        <end position="124"/>
    </location>
</feature>
<evidence type="ECO:0000256" key="7">
    <source>
        <dbReference type="SAM" id="Phobius"/>
    </source>
</evidence>
<comment type="caution">
    <text evidence="9">The sequence shown here is derived from an EMBL/GenBank/DDBJ whole genome shotgun (WGS) entry which is preliminary data.</text>
</comment>
<name>A0ABS5QJ08_9PROT</name>
<dbReference type="PROSITE" id="PS50850">
    <property type="entry name" value="MFS"/>
    <property type="match status" value="1"/>
</dbReference>
<keyword evidence="5 7" id="KW-1133">Transmembrane helix</keyword>
<dbReference type="Proteomes" id="UP000766336">
    <property type="component" value="Unassembled WGS sequence"/>
</dbReference>
<dbReference type="InterPro" id="IPR011701">
    <property type="entry name" value="MFS"/>
</dbReference>
<feature type="transmembrane region" description="Helical" evidence="7">
    <location>
        <begin position="196"/>
        <end position="215"/>
    </location>
</feature>
<evidence type="ECO:0000313" key="9">
    <source>
        <dbReference type="EMBL" id="MBS7813672.1"/>
    </source>
</evidence>